<dbReference type="PROSITE" id="PS51898">
    <property type="entry name" value="TYR_RECOMBINASE"/>
    <property type="match status" value="1"/>
</dbReference>
<dbReference type="GO" id="GO:0003677">
    <property type="term" value="F:DNA binding"/>
    <property type="evidence" value="ECO:0007669"/>
    <property type="project" value="InterPro"/>
</dbReference>
<accession>A0A964FFP1</accession>
<name>A0A964FFP1_9CYAN</name>
<organism evidence="3 4">
    <name type="scientific">Waterburya agarophytonicola KI4</name>
    <dbReference type="NCBI Taxonomy" id="2874699"/>
    <lineage>
        <taxon>Bacteria</taxon>
        <taxon>Bacillati</taxon>
        <taxon>Cyanobacteriota</taxon>
        <taxon>Cyanophyceae</taxon>
        <taxon>Pleurocapsales</taxon>
        <taxon>Hyellaceae</taxon>
        <taxon>Waterburya</taxon>
        <taxon>Waterburya agarophytonicola</taxon>
    </lineage>
</organism>
<comment type="caution">
    <text evidence="3">The sequence shown here is derived from an EMBL/GenBank/DDBJ whole genome shotgun (WGS) entry which is preliminary data.</text>
</comment>
<dbReference type="AlphaFoldDB" id="A0A964FFP1"/>
<dbReference type="InterPro" id="IPR013762">
    <property type="entry name" value="Integrase-like_cat_sf"/>
</dbReference>
<evidence type="ECO:0000313" key="4">
    <source>
        <dbReference type="Proteomes" id="UP000729733"/>
    </source>
</evidence>
<proteinExistence type="predicted"/>
<dbReference type="SUPFAM" id="SSF56349">
    <property type="entry name" value="DNA breaking-rejoining enzymes"/>
    <property type="match status" value="1"/>
</dbReference>
<dbReference type="GO" id="GO:0015074">
    <property type="term" value="P:DNA integration"/>
    <property type="evidence" value="ECO:0007669"/>
    <property type="project" value="InterPro"/>
</dbReference>
<gene>
    <name evidence="3" type="ORF">I4641_09480</name>
</gene>
<protein>
    <submittedName>
        <fullName evidence="3">Tyrosine-type recombinase/integrase</fullName>
    </submittedName>
</protein>
<dbReference type="Pfam" id="PF00589">
    <property type="entry name" value="Phage_integrase"/>
    <property type="match status" value="1"/>
</dbReference>
<dbReference type="Proteomes" id="UP000729733">
    <property type="component" value="Unassembled WGS sequence"/>
</dbReference>
<reference evidence="3" key="1">
    <citation type="journal article" date="2021" name="Antonie Van Leeuwenhoek">
        <title>Draft genome and description of Waterburya agarophytonicola gen. nov. sp. nov. (Pleurocapsales, Cyanobacteria): a seaweed symbiont.</title>
        <authorList>
            <person name="Bonthond G."/>
            <person name="Shalygin S."/>
            <person name="Bayer T."/>
            <person name="Weinberger F."/>
        </authorList>
    </citation>
    <scope>NUCLEOTIDE SEQUENCE</scope>
    <source>
        <strain evidence="3">KI4</strain>
    </source>
</reference>
<dbReference type="InterPro" id="IPR011010">
    <property type="entry name" value="DNA_brk_join_enz"/>
</dbReference>
<sequence length="121" mass="14065">MTEVPIHRTLTLEEIQEAYQKYQELLKSNTSKASFEVLTKKYPVSSRTLRRYWNTVVKGLMIDGKLEKKYRNYSLRHSFITRLVRSGEDIATIARISGNSTETIVNFYLSAKKNGFDIPEL</sequence>
<dbReference type="InterPro" id="IPR002104">
    <property type="entry name" value="Integrase_catalytic"/>
</dbReference>
<feature type="domain" description="Tyr recombinase" evidence="2">
    <location>
        <begin position="1"/>
        <end position="121"/>
    </location>
</feature>
<dbReference type="Gene3D" id="1.10.443.10">
    <property type="entry name" value="Intergrase catalytic core"/>
    <property type="match status" value="1"/>
</dbReference>
<keyword evidence="4" id="KW-1185">Reference proteome</keyword>
<evidence type="ECO:0000259" key="2">
    <source>
        <dbReference type="PROSITE" id="PS51898"/>
    </source>
</evidence>
<keyword evidence="1" id="KW-0233">DNA recombination</keyword>
<evidence type="ECO:0000313" key="3">
    <source>
        <dbReference type="EMBL" id="MCC0177207.1"/>
    </source>
</evidence>
<dbReference type="GO" id="GO:0006310">
    <property type="term" value="P:DNA recombination"/>
    <property type="evidence" value="ECO:0007669"/>
    <property type="project" value="UniProtKB-KW"/>
</dbReference>
<evidence type="ECO:0000256" key="1">
    <source>
        <dbReference type="ARBA" id="ARBA00023172"/>
    </source>
</evidence>
<dbReference type="EMBL" id="JADWDC010000018">
    <property type="protein sequence ID" value="MCC0177207.1"/>
    <property type="molecule type" value="Genomic_DNA"/>
</dbReference>